<accession>A0A9J6CM90</accession>
<evidence type="ECO:0008006" key="13">
    <source>
        <dbReference type="Google" id="ProtNLM"/>
    </source>
</evidence>
<keyword evidence="2" id="KW-0444">Lipid biosynthesis</keyword>
<dbReference type="EMBL" id="JADBJN010000001">
    <property type="protein sequence ID" value="KAG5683077.1"/>
    <property type="molecule type" value="Genomic_DNA"/>
</dbReference>
<keyword evidence="8 10" id="KW-0472">Membrane</keyword>
<evidence type="ECO:0000256" key="5">
    <source>
        <dbReference type="ARBA" id="ARBA00022832"/>
    </source>
</evidence>
<evidence type="ECO:0000256" key="9">
    <source>
        <dbReference type="ARBA" id="ARBA00023160"/>
    </source>
</evidence>
<reference evidence="11" key="1">
    <citation type="submission" date="2021-03" db="EMBL/GenBank/DDBJ databases">
        <title>Chromosome level genome of the anhydrobiotic midge Polypedilum vanderplanki.</title>
        <authorList>
            <person name="Yoshida Y."/>
            <person name="Kikawada T."/>
            <person name="Gusev O."/>
        </authorList>
    </citation>
    <scope>NUCLEOTIDE SEQUENCE</scope>
    <source>
        <strain evidence="11">NIAS01</strain>
        <tissue evidence="11">Whole body or cell culture</tissue>
    </source>
</reference>
<dbReference type="Proteomes" id="UP001107558">
    <property type="component" value="Chromosome 1"/>
</dbReference>
<keyword evidence="12" id="KW-1185">Reference proteome</keyword>
<evidence type="ECO:0000256" key="8">
    <source>
        <dbReference type="ARBA" id="ARBA00023136"/>
    </source>
</evidence>
<feature type="transmembrane region" description="Helical" evidence="10">
    <location>
        <begin position="27"/>
        <end position="50"/>
    </location>
</feature>
<feature type="transmembrane region" description="Helical" evidence="10">
    <location>
        <begin position="203"/>
        <end position="220"/>
    </location>
</feature>
<keyword evidence="6 10" id="KW-1133">Transmembrane helix</keyword>
<feature type="transmembrane region" description="Helical" evidence="10">
    <location>
        <begin position="132"/>
        <end position="160"/>
    </location>
</feature>
<evidence type="ECO:0000256" key="7">
    <source>
        <dbReference type="ARBA" id="ARBA00023098"/>
    </source>
</evidence>
<dbReference type="Pfam" id="PF01151">
    <property type="entry name" value="ELO"/>
    <property type="match status" value="1"/>
</dbReference>
<keyword evidence="3" id="KW-0808">Transferase</keyword>
<protein>
    <recommendedName>
        <fullName evidence="13">Very-long-chain 3-oxoacyl-CoA synthase</fullName>
    </recommendedName>
</protein>
<feature type="transmembrane region" description="Helical" evidence="10">
    <location>
        <begin position="62"/>
        <end position="85"/>
    </location>
</feature>
<feature type="transmembrane region" description="Helical" evidence="10">
    <location>
        <begin position="166"/>
        <end position="183"/>
    </location>
</feature>
<keyword evidence="5" id="KW-0276">Fatty acid metabolism</keyword>
<evidence type="ECO:0000256" key="3">
    <source>
        <dbReference type="ARBA" id="ARBA00022679"/>
    </source>
</evidence>
<keyword evidence="7" id="KW-0443">Lipid metabolism</keyword>
<comment type="subcellular location">
    <subcellularLocation>
        <location evidence="1">Membrane</location>
        <topology evidence="1">Multi-pass membrane protein</topology>
    </subcellularLocation>
</comment>
<evidence type="ECO:0000256" key="1">
    <source>
        <dbReference type="ARBA" id="ARBA00004141"/>
    </source>
</evidence>
<dbReference type="GO" id="GO:0016020">
    <property type="term" value="C:membrane"/>
    <property type="evidence" value="ECO:0007669"/>
    <property type="project" value="UniProtKB-SubCell"/>
</dbReference>
<sequence>MTTISEIYQICVDFWYKNGDPRAQNFLFLRTPIPIIVTILAYIVICKIILPKCFKDVKYPCARYFLVGTYIIQLGNCILAFYGLYLMIITHFNPRCEPITPEFDGLHYELAVVVYIWLCIKNFEMVESFLVYFLYGVVPNFIFIHHILLPLFLTILIHFYMGGSPIMFGTIHSIDHSFNYIFIALRMYSDEYRRKSETWFKKYQFLSSILSMIACLIFFLQLEKRDDCDYEFFKYVSSTILFIFLFLTIYYRAANLINHRKKSLCKKEEHYMKVSKTAMMFDPT</sequence>
<evidence type="ECO:0000313" key="12">
    <source>
        <dbReference type="Proteomes" id="UP001107558"/>
    </source>
</evidence>
<evidence type="ECO:0000256" key="10">
    <source>
        <dbReference type="SAM" id="Phobius"/>
    </source>
</evidence>
<proteinExistence type="predicted"/>
<keyword evidence="9" id="KW-0275">Fatty acid biosynthesis</keyword>
<name>A0A9J6CM90_POLVA</name>
<evidence type="ECO:0000313" key="11">
    <source>
        <dbReference type="EMBL" id="KAG5683077.1"/>
    </source>
</evidence>
<dbReference type="InterPro" id="IPR002076">
    <property type="entry name" value="ELO_fam"/>
</dbReference>
<comment type="caution">
    <text evidence="11">The sequence shown here is derived from an EMBL/GenBank/DDBJ whole genome shotgun (WGS) entry which is preliminary data.</text>
</comment>
<evidence type="ECO:0000256" key="2">
    <source>
        <dbReference type="ARBA" id="ARBA00022516"/>
    </source>
</evidence>
<feature type="transmembrane region" description="Helical" evidence="10">
    <location>
        <begin position="232"/>
        <end position="253"/>
    </location>
</feature>
<dbReference type="GO" id="GO:0006633">
    <property type="term" value="P:fatty acid biosynthetic process"/>
    <property type="evidence" value="ECO:0007669"/>
    <property type="project" value="UniProtKB-KW"/>
</dbReference>
<evidence type="ECO:0000256" key="4">
    <source>
        <dbReference type="ARBA" id="ARBA00022692"/>
    </source>
</evidence>
<dbReference type="OrthoDB" id="434092at2759"/>
<dbReference type="AlphaFoldDB" id="A0A9J6CM90"/>
<gene>
    <name evidence="11" type="ORF">PVAND_012382</name>
</gene>
<dbReference type="GO" id="GO:0009922">
    <property type="term" value="F:fatty acid elongase activity"/>
    <property type="evidence" value="ECO:0007669"/>
    <property type="project" value="InterPro"/>
</dbReference>
<organism evidence="11 12">
    <name type="scientific">Polypedilum vanderplanki</name>
    <name type="common">Sleeping chironomid midge</name>
    <dbReference type="NCBI Taxonomy" id="319348"/>
    <lineage>
        <taxon>Eukaryota</taxon>
        <taxon>Metazoa</taxon>
        <taxon>Ecdysozoa</taxon>
        <taxon>Arthropoda</taxon>
        <taxon>Hexapoda</taxon>
        <taxon>Insecta</taxon>
        <taxon>Pterygota</taxon>
        <taxon>Neoptera</taxon>
        <taxon>Endopterygota</taxon>
        <taxon>Diptera</taxon>
        <taxon>Nematocera</taxon>
        <taxon>Chironomoidea</taxon>
        <taxon>Chironomidae</taxon>
        <taxon>Chironominae</taxon>
        <taxon>Polypedilum</taxon>
        <taxon>Polypedilum</taxon>
    </lineage>
</organism>
<evidence type="ECO:0000256" key="6">
    <source>
        <dbReference type="ARBA" id="ARBA00022989"/>
    </source>
</evidence>
<keyword evidence="4 10" id="KW-0812">Transmembrane</keyword>